<feature type="chain" id="PRO_5012856560" evidence="1">
    <location>
        <begin position="27"/>
        <end position="137"/>
    </location>
</feature>
<feature type="signal peptide" evidence="1">
    <location>
        <begin position="1"/>
        <end position="26"/>
    </location>
</feature>
<accession>A0A2A4T3I9</accession>
<dbReference type="EMBL" id="NVSR01000041">
    <property type="protein sequence ID" value="PCI28088.1"/>
    <property type="molecule type" value="Genomic_DNA"/>
</dbReference>
<name>A0A2A4T3I9_9DELT</name>
<protein>
    <submittedName>
        <fullName evidence="2">Uncharacterized protein</fullName>
    </submittedName>
</protein>
<sequence>MNIKRGGKLALILLVSCMLSSNLILAQPSKSTGNIRNLYTTWVKLALLGKNQAEIEFFFRNIDGMSLGRIKERLRFAVLDNLRRSGLKTMIQKSSDVDDFNAVVRKIITEIRYMGMEHDPDLKLSIKEEFGVVLERL</sequence>
<comment type="caution">
    <text evidence="2">The sequence shown here is derived from an EMBL/GenBank/DDBJ whole genome shotgun (WGS) entry which is preliminary data.</text>
</comment>
<dbReference type="Proteomes" id="UP000218113">
    <property type="component" value="Unassembled WGS sequence"/>
</dbReference>
<evidence type="ECO:0000256" key="1">
    <source>
        <dbReference type="SAM" id="SignalP"/>
    </source>
</evidence>
<keyword evidence="1" id="KW-0732">Signal</keyword>
<dbReference type="AlphaFoldDB" id="A0A2A4T3I9"/>
<proteinExistence type="predicted"/>
<evidence type="ECO:0000313" key="2">
    <source>
        <dbReference type="EMBL" id="PCI28088.1"/>
    </source>
</evidence>
<reference evidence="3" key="1">
    <citation type="submission" date="2017-08" db="EMBL/GenBank/DDBJ databases">
        <title>A dynamic microbial community with high functional redundancy inhabits the cold, oxic subseafloor aquifer.</title>
        <authorList>
            <person name="Tully B.J."/>
            <person name="Wheat C.G."/>
            <person name="Glazer B.T."/>
            <person name="Huber J.A."/>
        </authorList>
    </citation>
    <scope>NUCLEOTIDE SEQUENCE [LARGE SCALE GENOMIC DNA]</scope>
</reference>
<organism evidence="2 3">
    <name type="scientific">SAR324 cluster bacterium</name>
    <dbReference type="NCBI Taxonomy" id="2024889"/>
    <lineage>
        <taxon>Bacteria</taxon>
        <taxon>Deltaproteobacteria</taxon>
        <taxon>SAR324 cluster</taxon>
    </lineage>
</organism>
<gene>
    <name evidence="2" type="ORF">COB67_07070</name>
</gene>
<evidence type="ECO:0000313" key="3">
    <source>
        <dbReference type="Proteomes" id="UP000218113"/>
    </source>
</evidence>